<reference evidence="3 4" key="1">
    <citation type="journal article" date="2019" name="Nat. Med.">
        <title>A library of human gut bacterial isolates paired with longitudinal multiomics data enables mechanistic microbiome research.</title>
        <authorList>
            <person name="Poyet M."/>
            <person name="Groussin M."/>
            <person name="Gibbons S.M."/>
            <person name="Avila-Pacheco J."/>
            <person name="Jiang X."/>
            <person name="Kearney S.M."/>
            <person name="Perrotta A.R."/>
            <person name="Berdy B."/>
            <person name="Zhao S."/>
            <person name="Lieberman T.D."/>
            <person name="Swanson P.K."/>
            <person name="Smith M."/>
            <person name="Roesemann S."/>
            <person name="Alexander J.E."/>
            <person name="Rich S.A."/>
            <person name="Livny J."/>
            <person name="Vlamakis H."/>
            <person name="Clish C."/>
            <person name="Bullock K."/>
            <person name="Deik A."/>
            <person name="Scott J."/>
            <person name="Pierce K.A."/>
            <person name="Xavier R.J."/>
            <person name="Alm E.J."/>
        </authorList>
    </citation>
    <scope>NUCLEOTIDE SEQUENCE [LARGE SCALE GENOMIC DNA]</scope>
    <source>
        <strain evidence="3 4">BIOML-A2</strain>
    </source>
</reference>
<comment type="similarity">
    <text evidence="1">Belongs to the CapA family.</text>
</comment>
<dbReference type="AlphaFoldDB" id="A0A6I3S694"/>
<dbReference type="EMBL" id="WNCL01000015">
    <property type="protein sequence ID" value="MTU43247.1"/>
    <property type="molecule type" value="Genomic_DNA"/>
</dbReference>
<dbReference type="PANTHER" id="PTHR33393">
    <property type="entry name" value="POLYGLUTAMINE SYNTHESIS ACCESSORY PROTEIN RV0574C-RELATED"/>
    <property type="match status" value="1"/>
</dbReference>
<evidence type="ECO:0000256" key="1">
    <source>
        <dbReference type="ARBA" id="ARBA00005662"/>
    </source>
</evidence>
<dbReference type="Pfam" id="PF09587">
    <property type="entry name" value="PGA_cap"/>
    <property type="match status" value="1"/>
</dbReference>
<dbReference type="PANTHER" id="PTHR33393:SF13">
    <property type="entry name" value="PGA BIOSYNTHESIS PROTEIN CAPA"/>
    <property type="match status" value="1"/>
</dbReference>
<protein>
    <submittedName>
        <fullName evidence="3">CapA family protein</fullName>
    </submittedName>
</protein>
<evidence type="ECO:0000313" key="4">
    <source>
        <dbReference type="Proteomes" id="UP000462362"/>
    </source>
</evidence>
<dbReference type="InterPro" id="IPR019079">
    <property type="entry name" value="Capsule_synth_CapA"/>
</dbReference>
<evidence type="ECO:0000259" key="2">
    <source>
        <dbReference type="SMART" id="SM00854"/>
    </source>
</evidence>
<name>A0A6I3S694_9BURK</name>
<dbReference type="CDD" id="cd07381">
    <property type="entry name" value="MPP_CapA"/>
    <property type="match status" value="1"/>
</dbReference>
<comment type="caution">
    <text evidence="3">The sequence shown here is derived from an EMBL/GenBank/DDBJ whole genome shotgun (WGS) entry which is preliminary data.</text>
</comment>
<dbReference type="SUPFAM" id="SSF56300">
    <property type="entry name" value="Metallo-dependent phosphatases"/>
    <property type="match status" value="1"/>
</dbReference>
<dbReference type="InterPro" id="IPR052169">
    <property type="entry name" value="CW_Biosynth-Accessory"/>
</dbReference>
<feature type="domain" description="Capsule synthesis protein CapA" evidence="2">
    <location>
        <begin position="4"/>
        <end position="316"/>
    </location>
</feature>
<evidence type="ECO:0000313" key="3">
    <source>
        <dbReference type="EMBL" id="MTU43247.1"/>
    </source>
</evidence>
<dbReference type="InterPro" id="IPR029052">
    <property type="entry name" value="Metallo-depent_PP-like"/>
</dbReference>
<dbReference type="Proteomes" id="UP000462362">
    <property type="component" value="Unassembled WGS sequence"/>
</dbReference>
<accession>A0A6I3S694</accession>
<organism evidence="3 4">
    <name type="scientific">Parasutterella excrementihominis</name>
    <dbReference type="NCBI Taxonomy" id="487175"/>
    <lineage>
        <taxon>Bacteria</taxon>
        <taxon>Pseudomonadati</taxon>
        <taxon>Pseudomonadota</taxon>
        <taxon>Betaproteobacteria</taxon>
        <taxon>Burkholderiales</taxon>
        <taxon>Sutterellaceae</taxon>
        <taxon>Parasutterella</taxon>
    </lineage>
</organism>
<dbReference type="RefSeq" id="WP_155165243.1">
    <property type="nucleotide sequence ID" value="NZ_DBGEAO010000059.1"/>
</dbReference>
<sequence length="430" mass="47573">MKTTFVAVGDCFITRRIPERGYEGFDELKDLIKSHDVKFANLEQTFHDQEGYPSAASGGTWAMAEPELLDEVAKFGFNLYNVANNHTGDYGQGGVLATMQHLKERKMIYAGIGRNLHEASRPCYLETPQARVAMIGVTTSFDPAAAAGGQSVEMHGRPGLNPLNHKAIYHLTPETFKAAQKLAQATLINWPIEQMIQCGYANPFPKGTMPFGKMQFVEDENEFIETIPNKADLDRIIGEIVEAKRQADIVLVSLHVHQMTGKNTTLPAQFHETFARSCIDAGASAVIGHGPHELRGIEVYNDGIIFYSLGNFIFETETTALQPYDAYKARGMSTETKVGAYMDQRSANGTRGFPVMPEIWKAVIPSWIVEDGKITEVKLHPIDLGMEKSRGTRGRPALSRSQETLEYLAKLSEPYGVSIDIEEGVGTIRL</sequence>
<gene>
    <name evidence="3" type="ORF">GMD42_06355</name>
</gene>
<dbReference type="SMART" id="SM00854">
    <property type="entry name" value="PGA_cap"/>
    <property type="match status" value="1"/>
</dbReference>
<proteinExistence type="inferred from homology"/>